<feature type="domain" description="Rad50/SbcC-type AAA" evidence="2">
    <location>
        <begin position="2"/>
        <end position="314"/>
    </location>
</feature>
<dbReference type="InterPro" id="IPR027417">
    <property type="entry name" value="P-loop_NTPase"/>
</dbReference>
<dbReference type="SUPFAM" id="SSF75712">
    <property type="entry name" value="Rad50 coiled-coil Zn hook"/>
    <property type="match status" value="1"/>
</dbReference>
<dbReference type="Proteomes" id="UP000557717">
    <property type="component" value="Unassembled WGS sequence"/>
</dbReference>
<dbReference type="Pfam" id="PF13476">
    <property type="entry name" value="AAA_23"/>
    <property type="match status" value="1"/>
</dbReference>
<dbReference type="AlphaFoldDB" id="A0A840V292"/>
<comment type="caution">
    <text evidence="3">The sequence shown here is derived from an EMBL/GenBank/DDBJ whole genome shotgun (WGS) entry which is preliminary data.</text>
</comment>
<reference evidence="3 4" key="1">
    <citation type="submission" date="2020-08" db="EMBL/GenBank/DDBJ databases">
        <title>Genomic Encyclopedia of Type Strains, Phase IV (KMG-IV): sequencing the most valuable type-strain genomes for metagenomic binning, comparative biology and taxonomic classification.</title>
        <authorList>
            <person name="Goeker M."/>
        </authorList>
    </citation>
    <scope>NUCLEOTIDE SEQUENCE [LARGE SCALE GENOMIC DNA]</scope>
    <source>
        <strain evidence="3 4">YC6886</strain>
    </source>
</reference>
<dbReference type="GO" id="GO:0016887">
    <property type="term" value="F:ATP hydrolysis activity"/>
    <property type="evidence" value="ECO:0007669"/>
    <property type="project" value="InterPro"/>
</dbReference>
<accession>A0A840V292</accession>
<keyword evidence="1" id="KW-0175">Coiled coil</keyword>
<evidence type="ECO:0000313" key="4">
    <source>
        <dbReference type="Proteomes" id="UP000557717"/>
    </source>
</evidence>
<feature type="coiled-coil region" evidence="1">
    <location>
        <begin position="295"/>
        <end position="325"/>
    </location>
</feature>
<gene>
    <name evidence="3" type="ORF">HNR46_002346</name>
</gene>
<dbReference type="Gene3D" id="3.40.50.300">
    <property type="entry name" value="P-loop containing nucleotide triphosphate hydrolases"/>
    <property type="match status" value="2"/>
</dbReference>
<dbReference type="PANTHER" id="PTHR32114:SF2">
    <property type="entry name" value="ABC TRANSPORTER ABCH.3"/>
    <property type="match status" value="1"/>
</dbReference>
<protein>
    <submittedName>
        <fullName evidence="3">Recombinational DNA repair ATPase RecF</fullName>
    </submittedName>
</protein>
<sequence>MKLSLEAFRGVDSPFEIRFDTKQNLTVLYGENGSGKTTISDAFEFVIDGTAGSLEEKSLDGKSKLGQLVNACRKAVDLRVSLEVAGQTRSARLARQKVQLDGRLAYRLKVLSRKNITKLVEETPANRFKRIQDFVSIPALDREEAALNELVLSEQRNLESQSKLIAQAGEMLSALFEEHADKAKYGSRQDQWQRDLLQDSAETIAENFQMLDDLNQQIKRLRDDFKPLADSYPAVAKAQEAVKKEEAALAKLIADHSDDLAKAFETLQQARGFLRESGTGICPVCDSEIGHAALVEKVDQKLEALKAVKDQSQKAKNTKEALHAAQTSQKTLQQSFLSILIKLREVHQAAVDSEQWQLPDLVPSVLGMENAEDLTEGWFAGLKAEAPQLKPLSETVEREHAALQIRRKLQSDVRGALNRIKSAKGDGKRMEFSITRGEAIKKVLHDERIRHANETLKAISGDFAQLYARIHDGEKIETIQLYLHPNKKSSAQFDGTLFGKKEASPVALLSESHLDTLGLCLFLALEKRENPGNTILFLDDAIASVDDAHMERLYELLLEESAHFHHVVISSHYQPLRFKFRWGILTQNKVEFLELGRWTLDSGLSLKRGPSSEVSFLRRYVREAEHPSAIANTAGLVLENILDFLTGIYQCRLPRSPGAEQRWTLNDYRSGLAGEKKLLPALRCEHLDEQGTVTRPIPLAPLLEDVFSRLQIRNAIGCHFKELAGHFDELAEALALGNATLALAEALCDERDTLPDRKKDGCSWHNRGGTVTRRLYPLHKPE</sequence>
<dbReference type="SUPFAM" id="SSF52540">
    <property type="entry name" value="P-loop containing nucleoside triphosphate hydrolases"/>
    <property type="match status" value="1"/>
</dbReference>
<organism evidence="3 4">
    <name type="scientific">Haloferula luteola</name>
    <dbReference type="NCBI Taxonomy" id="595692"/>
    <lineage>
        <taxon>Bacteria</taxon>
        <taxon>Pseudomonadati</taxon>
        <taxon>Verrucomicrobiota</taxon>
        <taxon>Verrucomicrobiia</taxon>
        <taxon>Verrucomicrobiales</taxon>
        <taxon>Verrucomicrobiaceae</taxon>
        <taxon>Haloferula</taxon>
    </lineage>
</organism>
<dbReference type="EMBL" id="JACHFD010000010">
    <property type="protein sequence ID" value="MBB5352105.1"/>
    <property type="molecule type" value="Genomic_DNA"/>
</dbReference>
<keyword evidence="4" id="KW-1185">Reference proteome</keyword>
<dbReference type="GO" id="GO:0006302">
    <property type="term" value="P:double-strand break repair"/>
    <property type="evidence" value="ECO:0007669"/>
    <property type="project" value="InterPro"/>
</dbReference>
<dbReference type="RefSeq" id="WP_184018858.1">
    <property type="nucleotide sequence ID" value="NZ_JACHFD010000010.1"/>
</dbReference>
<evidence type="ECO:0000313" key="3">
    <source>
        <dbReference type="EMBL" id="MBB5352105.1"/>
    </source>
</evidence>
<evidence type="ECO:0000259" key="2">
    <source>
        <dbReference type="Pfam" id="PF13476"/>
    </source>
</evidence>
<dbReference type="InterPro" id="IPR038729">
    <property type="entry name" value="Rad50/SbcC_AAA"/>
</dbReference>
<name>A0A840V292_9BACT</name>
<feature type="coiled-coil region" evidence="1">
    <location>
        <begin position="204"/>
        <end position="255"/>
    </location>
</feature>
<dbReference type="PANTHER" id="PTHR32114">
    <property type="entry name" value="ABC TRANSPORTER ABCH.3"/>
    <property type="match status" value="1"/>
</dbReference>
<proteinExistence type="predicted"/>
<evidence type="ECO:0000256" key="1">
    <source>
        <dbReference type="SAM" id="Coils"/>
    </source>
</evidence>